<name>A0A383AIM6_9ZZZZ</name>
<dbReference type="Pfam" id="PF07969">
    <property type="entry name" value="Amidohydro_3"/>
    <property type="match status" value="1"/>
</dbReference>
<proteinExistence type="predicted"/>
<evidence type="ECO:0000259" key="1">
    <source>
        <dbReference type="Pfam" id="PF07969"/>
    </source>
</evidence>
<reference evidence="2" key="1">
    <citation type="submission" date="2018-05" db="EMBL/GenBank/DDBJ databases">
        <authorList>
            <person name="Lanie J.A."/>
            <person name="Ng W.-L."/>
            <person name="Kazmierczak K.M."/>
            <person name="Andrzejewski T.M."/>
            <person name="Davidsen T.M."/>
            <person name="Wayne K.J."/>
            <person name="Tettelin H."/>
            <person name="Glass J.I."/>
            <person name="Rusch D."/>
            <person name="Podicherti R."/>
            <person name="Tsui H.-C.T."/>
            <person name="Winkler M.E."/>
        </authorList>
    </citation>
    <scope>NUCLEOTIDE SEQUENCE</scope>
</reference>
<dbReference type="EMBL" id="UINC01192326">
    <property type="protein sequence ID" value="SVE07423.1"/>
    <property type="molecule type" value="Genomic_DNA"/>
</dbReference>
<accession>A0A383AIM6</accession>
<dbReference type="PANTHER" id="PTHR22642:SF2">
    <property type="entry name" value="PROTEIN LONG AFTER FAR-RED 3"/>
    <property type="match status" value="1"/>
</dbReference>
<organism evidence="2">
    <name type="scientific">marine metagenome</name>
    <dbReference type="NCBI Taxonomy" id="408172"/>
    <lineage>
        <taxon>unclassified sequences</taxon>
        <taxon>metagenomes</taxon>
        <taxon>ecological metagenomes</taxon>
    </lineage>
</organism>
<gene>
    <name evidence="2" type="ORF">METZ01_LOCUS460277</name>
</gene>
<dbReference type="Gene3D" id="2.30.40.10">
    <property type="entry name" value="Urease, subunit C, domain 1"/>
    <property type="match status" value="1"/>
</dbReference>
<dbReference type="SUPFAM" id="SSF51338">
    <property type="entry name" value="Composite domain of metallo-dependent hydrolases"/>
    <property type="match status" value="1"/>
</dbReference>
<dbReference type="PANTHER" id="PTHR22642">
    <property type="entry name" value="IMIDAZOLONEPROPIONASE"/>
    <property type="match status" value="1"/>
</dbReference>
<protein>
    <recommendedName>
        <fullName evidence="1">Amidohydrolase 3 domain-containing protein</fullName>
    </recommendedName>
</protein>
<dbReference type="InterPro" id="IPR013108">
    <property type="entry name" value="Amidohydro_3"/>
</dbReference>
<dbReference type="InterPro" id="IPR011059">
    <property type="entry name" value="Metal-dep_hydrolase_composite"/>
</dbReference>
<dbReference type="GO" id="GO:0016810">
    <property type="term" value="F:hydrolase activity, acting on carbon-nitrogen (but not peptide) bonds"/>
    <property type="evidence" value="ECO:0007669"/>
    <property type="project" value="InterPro"/>
</dbReference>
<dbReference type="Gene3D" id="3.20.20.140">
    <property type="entry name" value="Metal-dependent hydrolases"/>
    <property type="match status" value="1"/>
</dbReference>
<evidence type="ECO:0000313" key="2">
    <source>
        <dbReference type="EMBL" id="SVE07423.1"/>
    </source>
</evidence>
<feature type="non-terminal residue" evidence="2">
    <location>
        <position position="1"/>
    </location>
</feature>
<sequence length="175" mass="18808">DPATVAERRHRTTHNFLVHPDDIGRFADLGVIADFQQSPDAIDPRYLDFLTDFIGDRALDLIPTGSLIAAGATVTLSSDWDAGPLSPLGTIERSIMRDVNPVLDVGTAIALMTIDAAFALGHDDLTGSIEVGKQADFVILADNLFEIDAADIDRTDVLLTVVAGSEVYRSVGFRN</sequence>
<dbReference type="InterPro" id="IPR032466">
    <property type="entry name" value="Metal_Hydrolase"/>
</dbReference>
<dbReference type="AlphaFoldDB" id="A0A383AIM6"/>
<feature type="domain" description="Amidohydrolase 3" evidence="1">
    <location>
        <begin position="8"/>
        <end position="168"/>
    </location>
</feature>
<dbReference type="SUPFAM" id="SSF51556">
    <property type="entry name" value="Metallo-dependent hydrolases"/>
    <property type="match status" value="1"/>
</dbReference>